<dbReference type="InterPro" id="IPR052935">
    <property type="entry name" value="Mg2+_PAP"/>
</dbReference>
<name>A0A9P4Z1X0_9HYPO</name>
<evidence type="ECO:0000313" key="5">
    <source>
        <dbReference type="Proteomes" id="UP000749293"/>
    </source>
</evidence>
<dbReference type="PANTHER" id="PTHR28208:SF1">
    <property type="entry name" value="FILAMENT ORGANIZATION PROTEIN APP1-LIKE, PUTATIVE (AFU_ORTHOLOGUE AFUA_1G06650)-RELATED"/>
    <property type="match status" value="1"/>
</dbReference>
<dbReference type="PANTHER" id="PTHR28208">
    <property type="entry name" value="PHOSPHATIDATE PHOSPHATASE APP1"/>
    <property type="match status" value="1"/>
</dbReference>
<keyword evidence="2" id="KW-1133">Transmembrane helix</keyword>
<sequence length="462" mass="51327">MAKFNPSKRASDLQQRTRTDNKFDEFESKLPDPKSDIFKMTTAVVPSILGFSSLGGLVKKIGDLNPLGKNVTRDDIVWVLDNTAFIRPSKDEKHGKTGKTWEAEFVVAVFEGDPNCNVADIVASVAQTIGLADDAAERETIHERILPFLWDVRMVRTVRVSTNGGQSKLTPTNVNGISSQVLKVPGAEGGSLIDTKAVVPAGTGGIRDAKTFYAGSGGWAIISGNPLLSFSFLFLLPLLPPSRFSFLLPSCLTDKRRLKKKTDIDDTVKITQTGDPLGIVTETFANEPRPVPGMPELYAEVKYMLPADTPWFYLSASPYNLYPFLKDFRDRYLPPGTLVLRDFSWKTVSGLLSALTQGTEEYKTDRMAKINRWFPGRKLIVVGDSTQSDPEAYGEVYRTIPGWIKLILIRKVEDIAAVGTEEKNRPERFEDAFRDVPREAWHTFTDPAECKAIIESAVSRNQ</sequence>
<dbReference type="InterPro" id="IPR019236">
    <property type="entry name" value="APP1_cat"/>
</dbReference>
<evidence type="ECO:0000256" key="2">
    <source>
        <dbReference type="SAM" id="Phobius"/>
    </source>
</evidence>
<dbReference type="GeneID" id="55967395"/>
<comment type="caution">
    <text evidence="4">The sequence shown here is derived from an EMBL/GenBank/DDBJ whole genome shotgun (WGS) entry which is preliminary data.</text>
</comment>
<dbReference type="EMBL" id="JAANYQ010000002">
    <property type="protein sequence ID" value="KAF4125919.1"/>
    <property type="molecule type" value="Genomic_DNA"/>
</dbReference>
<feature type="transmembrane region" description="Helical" evidence="2">
    <location>
        <begin position="217"/>
        <end position="239"/>
    </location>
</feature>
<reference evidence="4" key="1">
    <citation type="submission" date="2020-03" db="EMBL/GenBank/DDBJ databases">
        <title>Site-based positive gene gene selection in Geosmithia morbida across the United States reveals a broad range of putative effectors and factors for local host and environmental adapation.</title>
        <authorList>
            <person name="Onufrak A."/>
            <person name="Murdoch R.W."/>
            <person name="Gazis R."/>
            <person name="Huff M."/>
            <person name="Staton M."/>
            <person name="Klingeman W."/>
            <person name="Hadziabdic D."/>
        </authorList>
    </citation>
    <scope>NUCLEOTIDE SEQUENCE</scope>
    <source>
        <strain evidence="4">1262</strain>
    </source>
</reference>
<dbReference type="Pfam" id="PF09949">
    <property type="entry name" value="APP1_cat"/>
    <property type="match status" value="1"/>
</dbReference>
<dbReference type="Proteomes" id="UP000749293">
    <property type="component" value="Unassembled WGS sequence"/>
</dbReference>
<dbReference type="GO" id="GO:0008195">
    <property type="term" value="F:phosphatidate phosphatase activity"/>
    <property type="evidence" value="ECO:0007669"/>
    <property type="project" value="InterPro"/>
</dbReference>
<organism evidence="4 5">
    <name type="scientific">Geosmithia morbida</name>
    <dbReference type="NCBI Taxonomy" id="1094350"/>
    <lineage>
        <taxon>Eukaryota</taxon>
        <taxon>Fungi</taxon>
        <taxon>Dikarya</taxon>
        <taxon>Ascomycota</taxon>
        <taxon>Pezizomycotina</taxon>
        <taxon>Sordariomycetes</taxon>
        <taxon>Hypocreomycetidae</taxon>
        <taxon>Hypocreales</taxon>
        <taxon>Bionectriaceae</taxon>
        <taxon>Geosmithia</taxon>
    </lineage>
</organism>
<dbReference type="GO" id="GO:0030479">
    <property type="term" value="C:actin cortical patch"/>
    <property type="evidence" value="ECO:0007669"/>
    <property type="project" value="TreeGrafter"/>
</dbReference>
<feature type="domain" description="Phosphatidate phosphatase APP1 catalytic" evidence="3">
    <location>
        <begin position="263"/>
        <end position="411"/>
    </location>
</feature>
<dbReference type="RefSeq" id="XP_035324571.1">
    <property type="nucleotide sequence ID" value="XM_035463147.1"/>
</dbReference>
<evidence type="ECO:0000256" key="1">
    <source>
        <dbReference type="SAM" id="MobiDB-lite"/>
    </source>
</evidence>
<protein>
    <submittedName>
        <fullName evidence="4">Uncharacterized conserved protein (DUF2183)</fullName>
    </submittedName>
</protein>
<dbReference type="OrthoDB" id="414243at2759"/>
<feature type="region of interest" description="Disordered" evidence="1">
    <location>
        <begin position="1"/>
        <end position="28"/>
    </location>
</feature>
<dbReference type="AlphaFoldDB" id="A0A9P4Z1X0"/>
<gene>
    <name evidence="4" type="ORF">GMORB2_1165</name>
</gene>
<proteinExistence type="predicted"/>
<evidence type="ECO:0000313" key="4">
    <source>
        <dbReference type="EMBL" id="KAF4125919.1"/>
    </source>
</evidence>
<keyword evidence="2" id="KW-0812">Transmembrane</keyword>
<accession>A0A9P4Z1X0</accession>
<keyword evidence="5" id="KW-1185">Reference proteome</keyword>
<keyword evidence="2" id="KW-0472">Membrane</keyword>
<evidence type="ECO:0000259" key="3">
    <source>
        <dbReference type="Pfam" id="PF09949"/>
    </source>
</evidence>
<feature type="compositionally biased region" description="Basic and acidic residues" evidence="1">
    <location>
        <begin position="9"/>
        <end position="28"/>
    </location>
</feature>